<evidence type="ECO:0000256" key="1">
    <source>
        <dbReference type="ARBA" id="ARBA00022649"/>
    </source>
</evidence>
<dbReference type="Proteomes" id="UP000320184">
    <property type="component" value="Unassembled WGS sequence"/>
</dbReference>
<sequence>MHPGGRTAEGSPAAPEIRVAAGGPSAQTLEGARRHRRPAHGGTAGGEVIAYLDSSVVLRVLLGQRGRLKEWKSVREGVASALVEVECLRTLDRLRLREALEYREFALRREAVFRLMQEIELVEPTRSVLTRASQPFPTELGTLDAIHLATAMLWRERGGEDLVMATHDAALGVAARACGFRVVGS</sequence>
<dbReference type="Pfam" id="PF01850">
    <property type="entry name" value="PIN"/>
    <property type="match status" value="1"/>
</dbReference>
<keyword evidence="3 5" id="KW-0479">Metal-binding</keyword>
<gene>
    <name evidence="5" type="primary">vapC</name>
    <name evidence="8" type="ORF">E6K73_01745</name>
</gene>
<evidence type="ECO:0000256" key="3">
    <source>
        <dbReference type="ARBA" id="ARBA00022723"/>
    </source>
</evidence>
<dbReference type="InterPro" id="IPR002716">
    <property type="entry name" value="PIN_dom"/>
</dbReference>
<comment type="function">
    <text evidence="5">Toxic component of a toxin-antitoxin (TA) system. An RNase.</text>
</comment>
<dbReference type="EC" id="3.1.-.-" evidence="5"/>
<keyword evidence="5" id="KW-0800">Toxin</keyword>
<dbReference type="GO" id="GO:0004540">
    <property type="term" value="F:RNA nuclease activity"/>
    <property type="evidence" value="ECO:0007669"/>
    <property type="project" value="InterPro"/>
</dbReference>
<evidence type="ECO:0000313" key="8">
    <source>
        <dbReference type="EMBL" id="TMQ53115.1"/>
    </source>
</evidence>
<keyword evidence="4 5" id="KW-0378">Hydrolase</keyword>
<reference evidence="8 9" key="1">
    <citation type="journal article" date="2019" name="Nat. Microbiol.">
        <title>Mediterranean grassland soil C-N compound turnover is dependent on rainfall and depth, and is mediated by genomically divergent microorganisms.</title>
        <authorList>
            <person name="Diamond S."/>
            <person name="Andeer P.F."/>
            <person name="Li Z."/>
            <person name="Crits-Christoph A."/>
            <person name="Burstein D."/>
            <person name="Anantharaman K."/>
            <person name="Lane K.R."/>
            <person name="Thomas B.C."/>
            <person name="Pan C."/>
            <person name="Northen T.R."/>
            <person name="Banfield J.F."/>
        </authorList>
    </citation>
    <scope>NUCLEOTIDE SEQUENCE [LARGE SCALE GENOMIC DNA]</scope>
    <source>
        <strain evidence="8">WS_3</strain>
    </source>
</reference>
<dbReference type="AlphaFoldDB" id="A0A538SP31"/>
<keyword evidence="2 5" id="KW-0540">Nuclease</keyword>
<name>A0A538SP31_UNCEI</name>
<comment type="similarity">
    <text evidence="5">Belongs to the PINc/VapC protein family.</text>
</comment>
<proteinExistence type="inferred from homology"/>
<dbReference type="SUPFAM" id="SSF88723">
    <property type="entry name" value="PIN domain-like"/>
    <property type="match status" value="1"/>
</dbReference>
<protein>
    <recommendedName>
        <fullName evidence="5">Ribonuclease VapC</fullName>
        <shortName evidence="5">RNase VapC</shortName>
        <ecNumber evidence="5">3.1.-.-</ecNumber>
    </recommendedName>
    <alternativeName>
        <fullName evidence="5">Toxin VapC</fullName>
    </alternativeName>
</protein>
<organism evidence="8 9">
    <name type="scientific">Eiseniibacteriota bacterium</name>
    <dbReference type="NCBI Taxonomy" id="2212470"/>
    <lineage>
        <taxon>Bacteria</taxon>
        <taxon>Candidatus Eiseniibacteriota</taxon>
    </lineage>
</organism>
<accession>A0A538SP31</accession>
<keyword evidence="5" id="KW-0460">Magnesium</keyword>
<dbReference type="EMBL" id="VBOT01000022">
    <property type="protein sequence ID" value="TMQ53115.1"/>
    <property type="molecule type" value="Genomic_DNA"/>
</dbReference>
<evidence type="ECO:0000259" key="7">
    <source>
        <dbReference type="Pfam" id="PF01850"/>
    </source>
</evidence>
<dbReference type="InterPro" id="IPR022907">
    <property type="entry name" value="VapC_family"/>
</dbReference>
<dbReference type="GO" id="GO:0090729">
    <property type="term" value="F:toxin activity"/>
    <property type="evidence" value="ECO:0007669"/>
    <property type="project" value="UniProtKB-KW"/>
</dbReference>
<evidence type="ECO:0000256" key="2">
    <source>
        <dbReference type="ARBA" id="ARBA00022722"/>
    </source>
</evidence>
<feature type="domain" description="PIN" evidence="7">
    <location>
        <begin position="51"/>
        <end position="155"/>
    </location>
</feature>
<evidence type="ECO:0000256" key="5">
    <source>
        <dbReference type="HAMAP-Rule" id="MF_00265"/>
    </source>
</evidence>
<dbReference type="InterPro" id="IPR029060">
    <property type="entry name" value="PIN-like_dom_sf"/>
</dbReference>
<dbReference type="GO" id="GO:0000287">
    <property type="term" value="F:magnesium ion binding"/>
    <property type="evidence" value="ECO:0007669"/>
    <property type="project" value="UniProtKB-UniRule"/>
</dbReference>
<comment type="cofactor">
    <cofactor evidence="5">
        <name>Mg(2+)</name>
        <dbReference type="ChEBI" id="CHEBI:18420"/>
    </cofactor>
</comment>
<dbReference type="HAMAP" id="MF_00265">
    <property type="entry name" value="VapC_Nob1"/>
    <property type="match status" value="1"/>
</dbReference>
<evidence type="ECO:0000256" key="6">
    <source>
        <dbReference type="SAM" id="MobiDB-lite"/>
    </source>
</evidence>
<evidence type="ECO:0000256" key="4">
    <source>
        <dbReference type="ARBA" id="ARBA00022801"/>
    </source>
</evidence>
<feature type="binding site" evidence="5">
    <location>
        <position position="144"/>
    </location>
    <ligand>
        <name>Mg(2+)</name>
        <dbReference type="ChEBI" id="CHEBI:18420"/>
    </ligand>
</feature>
<keyword evidence="1 5" id="KW-1277">Toxin-antitoxin system</keyword>
<feature type="region of interest" description="Disordered" evidence="6">
    <location>
        <begin position="1"/>
        <end position="44"/>
    </location>
</feature>
<feature type="binding site" evidence="5">
    <location>
        <position position="53"/>
    </location>
    <ligand>
        <name>Mg(2+)</name>
        <dbReference type="ChEBI" id="CHEBI:18420"/>
    </ligand>
</feature>
<dbReference type="Gene3D" id="3.40.50.1010">
    <property type="entry name" value="5'-nuclease"/>
    <property type="match status" value="1"/>
</dbReference>
<evidence type="ECO:0000313" key="9">
    <source>
        <dbReference type="Proteomes" id="UP000320184"/>
    </source>
</evidence>
<dbReference type="GO" id="GO:0016787">
    <property type="term" value="F:hydrolase activity"/>
    <property type="evidence" value="ECO:0007669"/>
    <property type="project" value="UniProtKB-KW"/>
</dbReference>
<comment type="caution">
    <text evidence="8">The sequence shown here is derived from an EMBL/GenBank/DDBJ whole genome shotgun (WGS) entry which is preliminary data.</text>
</comment>